<reference evidence="1" key="2">
    <citation type="journal article" date="2015" name="Fish Shellfish Immunol.">
        <title>Early steps in the European eel (Anguilla anguilla)-Vibrio vulnificus interaction in the gills: Role of the RtxA13 toxin.</title>
        <authorList>
            <person name="Callol A."/>
            <person name="Pajuelo D."/>
            <person name="Ebbesson L."/>
            <person name="Teles M."/>
            <person name="MacKenzie S."/>
            <person name="Amaro C."/>
        </authorList>
    </citation>
    <scope>NUCLEOTIDE SEQUENCE</scope>
</reference>
<proteinExistence type="predicted"/>
<evidence type="ECO:0000313" key="1">
    <source>
        <dbReference type="EMBL" id="JAH15916.1"/>
    </source>
</evidence>
<dbReference type="AlphaFoldDB" id="A0A0E9QGB9"/>
<protein>
    <submittedName>
        <fullName evidence="1">Uncharacterized protein</fullName>
    </submittedName>
</protein>
<reference evidence="1" key="1">
    <citation type="submission" date="2014-11" db="EMBL/GenBank/DDBJ databases">
        <authorList>
            <person name="Amaro Gonzalez C."/>
        </authorList>
    </citation>
    <scope>NUCLEOTIDE SEQUENCE</scope>
</reference>
<accession>A0A0E9QGB9</accession>
<dbReference type="EMBL" id="GBXM01092661">
    <property type="protein sequence ID" value="JAH15916.1"/>
    <property type="molecule type" value="Transcribed_RNA"/>
</dbReference>
<name>A0A0E9QGB9_ANGAN</name>
<sequence>MCHTTFHIILQQRATERVLFSMVTRRRTADVRVCENTAVPGEITEK</sequence>
<organism evidence="1">
    <name type="scientific">Anguilla anguilla</name>
    <name type="common">European freshwater eel</name>
    <name type="synonym">Muraena anguilla</name>
    <dbReference type="NCBI Taxonomy" id="7936"/>
    <lineage>
        <taxon>Eukaryota</taxon>
        <taxon>Metazoa</taxon>
        <taxon>Chordata</taxon>
        <taxon>Craniata</taxon>
        <taxon>Vertebrata</taxon>
        <taxon>Euteleostomi</taxon>
        <taxon>Actinopterygii</taxon>
        <taxon>Neopterygii</taxon>
        <taxon>Teleostei</taxon>
        <taxon>Anguilliformes</taxon>
        <taxon>Anguillidae</taxon>
        <taxon>Anguilla</taxon>
    </lineage>
</organism>